<organism evidence="1 2">
    <name type="scientific">Providencia stuartii</name>
    <dbReference type="NCBI Taxonomy" id="588"/>
    <lineage>
        <taxon>Bacteria</taxon>
        <taxon>Pseudomonadati</taxon>
        <taxon>Pseudomonadota</taxon>
        <taxon>Gammaproteobacteria</taxon>
        <taxon>Enterobacterales</taxon>
        <taxon>Morganellaceae</taxon>
        <taxon>Providencia</taxon>
    </lineage>
</organism>
<reference evidence="1 2" key="1">
    <citation type="submission" date="2016-03" db="EMBL/GenBank/DDBJ databases">
        <title>Genome sequence of Providencia stuartii strain, isolated from the salivary glands of larval Lucilia sericata.</title>
        <authorList>
            <person name="Yuan Y."/>
            <person name="Zhang Y."/>
            <person name="Fu S."/>
            <person name="Crippen T.L."/>
            <person name="Visi D."/>
            <person name="Benbow M.E."/>
            <person name="Allen M."/>
            <person name="Tomberlin J.K."/>
            <person name="Sze S.-H."/>
            <person name="Tarone A.M."/>
        </authorList>
    </citation>
    <scope>NUCLEOTIDE SEQUENCE [LARGE SCALE GENOMIC DNA]</scope>
    <source>
        <strain evidence="1 2">Crippen</strain>
    </source>
</reference>
<dbReference type="OrthoDB" id="9802901at2"/>
<comment type="caution">
    <text evidence="1">The sequence shown here is derived from an EMBL/GenBank/DDBJ whole genome shotgun (WGS) entry which is preliminary data.</text>
</comment>
<evidence type="ECO:0000313" key="2">
    <source>
        <dbReference type="Proteomes" id="UP000179588"/>
    </source>
</evidence>
<sequence length="219" mass="25329">MDDYQFSESELDEIWEEALFISHDNESKGFRQDEQGNWIRRSEQGNQQSEYGWLPLRIKTGEGFAKSGDFIPAHWKYALSYNQPKPHQYRLKLLPAENFNPQQIQSFWDIAHKHSSDNEQKGYRVDIFGHWVGQKFFGDASSPFGWGVVLVDDINDMRADKNVRMLPINLHLIYSLMEQVQPDKEGWTAWDAIEHGSNIFELALGAIGSAMIAPFSIFD</sequence>
<evidence type="ECO:0000313" key="1">
    <source>
        <dbReference type="EMBL" id="OHT25181.1"/>
    </source>
</evidence>
<gene>
    <name evidence="1" type="ORF">A3Q29_14770</name>
</gene>
<name>A0A1S1HUS9_PROST</name>
<proteinExistence type="predicted"/>
<dbReference type="RefSeq" id="WP_070925683.1">
    <property type="nucleotide sequence ID" value="NZ_VAUE01000062.1"/>
</dbReference>
<dbReference type="AlphaFoldDB" id="A0A1S1HUS9"/>
<protein>
    <submittedName>
        <fullName evidence="1">Uncharacterized protein</fullName>
    </submittedName>
</protein>
<dbReference type="EMBL" id="LVIE01000057">
    <property type="protein sequence ID" value="OHT25181.1"/>
    <property type="molecule type" value="Genomic_DNA"/>
</dbReference>
<keyword evidence="2" id="KW-1185">Reference proteome</keyword>
<dbReference type="Proteomes" id="UP000179588">
    <property type="component" value="Unassembled WGS sequence"/>
</dbReference>
<accession>A0A1S1HUS9</accession>